<proteinExistence type="predicted"/>
<keyword evidence="2" id="KW-1185">Reference proteome</keyword>
<sequence>MISLKKIFQSNSRTITVSKAQKEILECFLSNKTSFDQWFCFQSETKIKFKFYYPTAVDFYFDDIMLFTAYFKKSHLDQVELQELKMSAENYRSICSLNWKPFEDVMLQFLNYLHENEKVTLLQKRKSLYEYADLCKGSSSTQGDEPYPFLKEQIL</sequence>
<dbReference type="STRING" id="1492898.SY85_24890"/>
<dbReference type="Proteomes" id="UP000077177">
    <property type="component" value="Chromosome"/>
</dbReference>
<dbReference type="AlphaFoldDB" id="A0A172U1I7"/>
<evidence type="ECO:0000313" key="2">
    <source>
        <dbReference type="Proteomes" id="UP000077177"/>
    </source>
</evidence>
<dbReference type="KEGG" id="fla:SY85_24890"/>
<organism evidence="1 2">
    <name type="scientific">Flavisolibacter tropicus</name>
    <dbReference type="NCBI Taxonomy" id="1492898"/>
    <lineage>
        <taxon>Bacteria</taxon>
        <taxon>Pseudomonadati</taxon>
        <taxon>Bacteroidota</taxon>
        <taxon>Chitinophagia</taxon>
        <taxon>Chitinophagales</taxon>
        <taxon>Chitinophagaceae</taxon>
        <taxon>Flavisolibacter</taxon>
    </lineage>
</organism>
<dbReference type="EMBL" id="CP011390">
    <property type="protein sequence ID" value="ANE53215.1"/>
    <property type="molecule type" value="Genomic_DNA"/>
</dbReference>
<reference evidence="1 2" key="2">
    <citation type="journal article" date="2016" name="Int. J. Syst. Evol. Microbiol.">
        <title>Flavisolibacter tropicus sp. nov., isolated from tropical soil.</title>
        <authorList>
            <person name="Lee J.J."/>
            <person name="Kang M.S."/>
            <person name="Kim G.S."/>
            <person name="Lee C.S."/>
            <person name="Lim S."/>
            <person name="Lee J."/>
            <person name="Roh S.H."/>
            <person name="Kang H."/>
            <person name="Ha J.M."/>
            <person name="Bae S."/>
            <person name="Jung H.Y."/>
            <person name="Kim M.K."/>
        </authorList>
    </citation>
    <scope>NUCLEOTIDE SEQUENCE [LARGE SCALE GENOMIC DNA]</scope>
    <source>
        <strain evidence="1 2">LCS9</strain>
    </source>
</reference>
<dbReference type="RefSeq" id="WP_066409129.1">
    <property type="nucleotide sequence ID" value="NZ_CP011390.1"/>
</dbReference>
<dbReference type="OrthoDB" id="9847228at2"/>
<accession>A0A172U1I7</accession>
<protein>
    <submittedName>
        <fullName evidence="1">Uncharacterized protein</fullName>
    </submittedName>
</protein>
<reference evidence="2" key="1">
    <citation type="submission" date="2015-01" db="EMBL/GenBank/DDBJ databases">
        <title>Flavisolibacter sp./LCS9/ whole genome sequencing.</title>
        <authorList>
            <person name="Kim M.K."/>
            <person name="Srinivasan S."/>
            <person name="Lee J.-J."/>
        </authorList>
    </citation>
    <scope>NUCLEOTIDE SEQUENCE [LARGE SCALE GENOMIC DNA]</scope>
    <source>
        <strain evidence="2">LCS9</strain>
    </source>
</reference>
<gene>
    <name evidence="1" type="ORF">SY85_24890</name>
</gene>
<name>A0A172U1I7_9BACT</name>
<evidence type="ECO:0000313" key="1">
    <source>
        <dbReference type="EMBL" id="ANE53215.1"/>
    </source>
</evidence>